<reference evidence="4" key="1">
    <citation type="journal article" date="2017" name="PLoS ONE">
        <title>The Agassiz's desert tortoise genome provides a resource for the conservation of a threatened species.</title>
        <authorList>
            <person name="Tollis M."/>
            <person name="DeNardo D.F."/>
            <person name="Cornelius J.A."/>
            <person name="Dolby G.A."/>
            <person name="Edwards T."/>
            <person name="Henen B.T."/>
            <person name="Karl A.E."/>
            <person name="Murphy R.W."/>
            <person name="Kusumi K."/>
        </authorList>
    </citation>
    <scope>NUCLEOTIDE SEQUENCE [LARGE SCALE GENOMIC DNA]</scope>
</reference>
<sequence length="464" mass="51733">MPRHLMLDFSEMASEISPKCGFESFGRSGSLESPSSHSRCRNFTLDDESLQYLTHEEKDVLLFFEETIDSLEDDLEEQVLHDSSIHCRSPRSMDENASSRSESEEIIDLVQSTPENSDHKCTPNREVAPVSEAARRTDGLKPEDNELPEKIPPPDAPPSHPSAPPLMIDEKVLAPCPVQHPKLHHAIPTPFILAQKMSEKQDETRTCSPTSPKEGKPEEKRKASVHNGDCFPTLKHPPLPAPKSYRFPSNINITNAGGKEFNQTISKAAVNVQVRKAQVLANMNGAAFGTAEIEEKWQKNEVLVRSRSSSLRDLTSEQTRYDTLTKLGLAKGRPSLVQKYCAPNTQKIQDLQEEQGETVPNGYQNIHATLKCDPSPFLPMGKTVKIQPDTALTRDKVARQNVAKSFYDHGQPDLNLEMRKRSGSLPRPSGFRPQGITVQFSGRGSTEEARKEALRKLGLLKETM</sequence>
<feature type="region of interest" description="Disordered" evidence="2">
    <location>
        <begin position="197"/>
        <end position="243"/>
    </location>
</feature>
<dbReference type="Pfam" id="PF15385">
    <property type="entry name" value="SARG"/>
    <property type="match status" value="1"/>
</dbReference>
<dbReference type="PANTHER" id="PTHR16095:SF9">
    <property type="entry name" value="PROLINE AND SERINE-RICH PROTEIN 2"/>
    <property type="match status" value="1"/>
</dbReference>
<name>A0A452HGD9_9SAUR</name>
<feature type="region of interest" description="Disordered" evidence="2">
    <location>
        <begin position="82"/>
        <end position="165"/>
    </location>
</feature>
<feature type="compositionally biased region" description="Pro residues" evidence="2">
    <location>
        <begin position="150"/>
        <end position="164"/>
    </location>
</feature>
<keyword evidence="1" id="KW-0597">Phosphoprotein</keyword>
<dbReference type="AlphaFoldDB" id="A0A452HGD9"/>
<dbReference type="Proteomes" id="UP000291020">
    <property type="component" value="Unassembled WGS sequence"/>
</dbReference>
<proteinExistence type="predicted"/>
<feature type="compositionally biased region" description="Basic and acidic residues" evidence="2">
    <location>
        <begin position="213"/>
        <end position="222"/>
    </location>
</feature>
<dbReference type="PANTHER" id="PTHR16095">
    <property type="entry name" value="TRANSMEMBRANE PROTEIN 143 FAMILY MEMBER"/>
    <property type="match status" value="1"/>
</dbReference>
<reference evidence="3" key="3">
    <citation type="submission" date="2025-09" db="UniProtKB">
        <authorList>
            <consortium name="Ensembl"/>
        </authorList>
    </citation>
    <scope>IDENTIFICATION</scope>
</reference>
<accession>A0A452HGD9</accession>
<feature type="compositionally biased region" description="Basic and acidic residues" evidence="2">
    <location>
        <begin position="133"/>
        <end position="149"/>
    </location>
</feature>
<organism evidence="3 4">
    <name type="scientific">Gopherus agassizii</name>
    <name type="common">Agassiz's desert tortoise</name>
    <dbReference type="NCBI Taxonomy" id="38772"/>
    <lineage>
        <taxon>Eukaryota</taxon>
        <taxon>Metazoa</taxon>
        <taxon>Chordata</taxon>
        <taxon>Craniata</taxon>
        <taxon>Vertebrata</taxon>
        <taxon>Euteleostomi</taxon>
        <taxon>Archelosauria</taxon>
        <taxon>Testudinata</taxon>
        <taxon>Testudines</taxon>
        <taxon>Cryptodira</taxon>
        <taxon>Durocryptodira</taxon>
        <taxon>Testudinoidea</taxon>
        <taxon>Testudinidae</taxon>
        <taxon>Gopherus</taxon>
    </lineage>
</organism>
<evidence type="ECO:0000313" key="3">
    <source>
        <dbReference type="Ensembl" id="ENSGAGP00000013926.1"/>
    </source>
</evidence>
<reference evidence="3" key="2">
    <citation type="submission" date="2025-08" db="UniProtKB">
        <authorList>
            <consortium name="Ensembl"/>
        </authorList>
    </citation>
    <scope>IDENTIFICATION</scope>
</reference>
<dbReference type="Ensembl" id="ENSGAGT00000015945.1">
    <property type="protein sequence ID" value="ENSGAGP00000013926.1"/>
    <property type="gene ID" value="ENSGAGG00000010610.1"/>
</dbReference>
<evidence type="ECO:0000256" key="1">
    <source>
        <dbReference type="ARBA" id="ARBA00022553"/>
    </source>
</evidence>
<protein>
    <submittedName>
        <fullName evidence="3">Uncharacterized protein</fullName>
    </submittedName>
</protein>
<keyword evidence="4" id="KW-1185">Reference proteome</keyword>
<dbReference type="STRING" id="38772.ENSGAGP00000013926"/>
<evidence type="ECO:0000256" key="2">
    <source>
        <dbReference type="SAM" id="MobiDB-lite"/>
    </source>
</evidence>
<evidence type="ECO:0000313" key="4">
    <source>
        <dbReference type="Proteomes" id="UP000291020"/>
    </source>
</evidence>